<feature type="compositionally biased region" description="Polar residues" evidence="6">
    <location>
        <begin position="39"/>
        <end position="69"/>
    </location>
</feature>
<organism evidence="7 8">
    <name type="scientific">Lupinus albus</name>
    <name type="common">White lupine</name>
    <name type="synonym">Lupinus termis</name>
    <dbReference type="NCBI Taxonomy" id="3870"/>
    <lineage>
        <taxon>Eukaryota</taxon>
        <taxon>Viridiplantae</taxon>
        <taxon>Streptophyta</taxon>
        <taxon>Embryophyta</taxon>
        <taxon>Tracheophyta</taxon>
        <taxon>Spermatophyta</taxon>
        <taxon>Magnoliopsida</taxon>
        <taxon>eudicotyledons</taxon>
        <taxon>Gunneridae</taxon>
        <taxon>Pentapetalae</taxon>
        <taxon>rosids</taxon>
        <taxon>fabids</taxon>
        <taxon>Fabales</taxon>
        <taxon>Fabaceae</taxon>
        <taxon>Papilionoideae</taxon>
        <taxon>50 kb inversion clade</taxon>
        <taxon>genistoids sensu lato</taxon>
        <taxon>core genistoids</taxon>
        <taxon>Genisteae</taxon>
        <taxon>Lupinus</taxon>
    </lineage>
</organism>
<dbReference type="EMBL" id="WOCE01000024">
    <property type="protein sequence ID" value="KAE9586207.1"/>
    <property type="molecule type" value="Genomic_DNA"/>
</dbReference>
<evidence type="ECO:0000256" key="4">
    <source>
        <dbReference type="ARBA" id="ARBA00023163"/>
    </source>
</evidence>
<dbReference type="PROSITE" id="PS51879">
    <property type="entry name" value="RST"/>
    <property type="match status" value="1"/>
</dbReference>
<keyword evidence="8" id="KW-1185">Reference proteome</keyword>
<sequence>MDPSIVKLLEDDEDETMHSGVDLEAFQAALNRDIGGDASASQPSGSDTVLSQGSNNTFSQATQQWPTSTLEKRVDSQSQEAKTAQQQEQPSSEVELKQHASLMEQPQHVASQVVNNPPFSQKQSQDEFHQSQNVQVSVQNSQMIGIQSSGKDHVHNHEVVQTHNPSNESQYAKLQQISNQQDSFTEQPSSQMNRTNRQVPFAVLLPILIPQLPKDRAMQLQTLFTKLKKDEIPKDSFVRLMKGIVGDQMLRLALIKVQQTRPNQGPSGQQPALGMPAVGSGARQFNDPHALAQLHQRSMIAAADQSRMTSPAVQNVGSNARNSQELDAKIESQGSQTSQLPPSSSNVVSQETERSSVHIQGLTKQQQQHLHFSSAHGSSGGNYNPFSGTTSTSISSINPQLLDSHLGQTSHQNTGQNPLGGATQGLNVIGMPKLQQQNSFSGPKRLPGGSLSSVVNNSAPQQTSDAGQPSINKEQKVGMLSSVSYVKKEPSDLSTEQQHRLNLSKLHGLHSVNSAQIEQGRANHGIVKVEFSRGLPAFTNMPPTTFSHNSSAFPSVMTQPDPSVSIPSNTSGIMARTSLKKPSPAQKKPLEALGSSPPPPSKKQKTSGGSVEQSIEQLNDVTAVSGVDLREEEEQLFSGPKEDSRVSEASRRAVQEEEEKLIFQRTHLNKKLVEILVKYGLKGIGNDVERCLSQCVEERMRGLISNLIRLSKQRVDFEKTRHRTVVTSDVRQQIMIVNRKLREEWDKKQAEEEKLRKINDVENNTGVDGDKEKDEGRTKLTKVNKEEDEKMRTNAANVAARAAVGGDDMLSKWQLMAEQAKQKREGGTDLSSGSQTAKDMNRKSSSAFGRSMNDNQEGDKKGPTITSSGAARKHGKNHALAFQTRVARSISVKDVIGVLEREPQMSKSPLIHRLYEKIHSDAPAEQG</sequence>
<evidence type="ECO:0000256" key="6">
    <source>
        <dbReference type="SAM" id="MobiDB-lite"/>
    </source>
</evidence>
<keyword evidence="4" id="KW-0804">Transcription</keyword>
<keyword evidence="7" id="KW-0396">Initiation factor</keyword>
<evidence type="ECO:0000256" key="1">
    <source>
        <dbReference type="ARBA" id="ARBA00004123"/>
    </source>
</evidence>
<dbReference type="AlphaFoldDB" id="A0A6A4NHX5"/>
<evidence type="ECO:0000313" key="8">
    <source>
        <dbReference type="Proteomes" id="UP000447434"/>
    </source>
</evidence>
<feature type="compositionally biased region" description="Polar residues" evidence="6">
    <location>
        <begin position="550"/>
        <end position="572"/>
    </location>
</feature>
<dbReference type="Pfam" id="PF05236">
    <property type="entry name" value="TAF4"/>
    <property type="match status" value="1"/>
</dbReference>
<comment type="caution">
    <text evidence="7">The sequence shown here is derived from an EMBL/GenBank/DDBJ whole genome shotgun (WGS) entry which is preliminary data.</text>
</comment>
<proteinExistence type="inferred from homology"/>
<dbReference type="GO" id="GO:0003677">
    <property type="term" value="F:DNA binding"/>
    <property type="evidence" value="ECO:0007669"/>
    <property type="project" value="TreeGrafter"/>
</dbReference>
<reference evidence="8" key="1">
    <citation type="journal article" date="2020" name="Nat. Commun.">
        <title>Genome sequence of the cluster root forming white lupin.</title>
        <authorList>
            <person name="Hufnagel B."/>
            <person name="Marques A."/>
            <person name="Soriano A."/>
            <person name="Marques L."/>
            <person name="Divol F."/>
            <person name="Doumas P."/>
            <person name="Sallet E."/>
            <person name="Mancinotti D."/>
            <person name="Carrere S."/>
            <person name="Marande W."/>
            <person name="Arribat S."/>
            <person name="Keller J."/>
            <person name="Huneau C."/>
            <person name="Blein T."/>
            <person name="Aime D."/>
            <person name="Laguerre M."/>
            <person name="Taylor J."/>
            <person name="Schubert V."/>
            <person name="Nelson M."/>
            <person name="Geu-Flores F."/>
            <person name="Crespi M."/>
            <person name="Gallardo-Guerrero K."/>
            <person name="Delaux P.-M."/>
            <person name="Salse J."/>
            <person name="Berges H."/>
            <person name="Guyot R."/>
            <person name="Gouzy J."/>
            <person name="Peret B."/>
        </authorList>
    </citation>
    <scope>NUCLEOTIDE SEQUENCE [LARGE SCALE GENOMIC DNA]</scope>
    <source>
        <strain evidence="8">cv. Amiga</strain>
    </source>
</reference>
<evidence type="ECO:0000256" key="2">
    <source>
        <dbReference type="ARBA" id="ARBA00006178"/>
    </source>
</evidence>
<dbReference type="CDD" id="cd08045">
    <property type="entry name" value="HFD_TAF4"/>
    <property type="match status" value="1"/>
</dbReference>
<feature type="compositionally biased region" description="Polar residues" evidence="6">
    <location>
        <begin position="398"/>
        <end position="417"/>
    </location>
</feature>
<keyword evidence="5" id="KW-0539">Nucleus</keyword>
<comment type="similarity">
    <text evidence="2">Belongs to the TAF4 family.</text>
</comment>
<dbReference type="InterPro" id="IPR022003">
    <property type="entry name" value="RST"/>
</dbReference>
<dbReference type="GO" id="GO:0016251">
    <property type="term" value="F:RNA polymerase II general transcription initiation factor activity"/>
    <property type="evidence" value="ECO:0007669"/>
    <property type="project" value="TreeGrafter"/>
</dbReference>
<feature type="compositionally biased region" description="Polar residues" evidence="6">
    <location>
        <begin position="76"/>
        <end position="92"/>
    </location>
</feature>
<keyword evidence="3" id="KW-0805">Transcription regulation</keyword>
<gene>
    <name evidence="7" type="ORF">Lalb_Chr24g0399411</name>
</gene>
<dbReference type="PANTHER" id="PTHR15138:SF14">
    <property type="entry name" value="TRANSCRIPTION INITIATION FACTOR TFIID SUBUNIT 4"/>
    <property type="match status" value="1"/>
</dbReference>
<protein>
    <submittedName>
        <fullName evidence="7">Putative transcription initiation factor TFIID component TAF4, RST domain of plant</fullName>
    </submittedName>
</protein>
<dbReference type="PANTHER" id="PTHR15138">
    <property type="entry name" value="TRANSCRIPTION INITIATION FACTOR TFIID SUBUNIT 4"/>
    <property type="match status" value="1"/>
</dbReference>
<feature type="compositionally biased region" description="Polar residues" evidence="6">
    <location>
        <begin position="306"/>
        <end position="323"/>
    </location>
</feature>
<dbReference type="GO" id="GO:0006367">
    <property type="term" value="P:transcription initiation at RNA polymerase II promoter"/>
    <property type="evidence" value="ECO:0007669"/>
    <property type="project" value="TreeGrafter"/>
</dbReference>
<comment type="subcellular location">
    <subcellularLocation>
        <location evidence="1">Nucleus</location>
    </subcellularLocation>
</comment>
<feature type="compositionally biased region" description="Polar residues" evidence="6">
    <location>
        <begin position="362"/>
        <end position="386"/>
    </location>
</feature>
<feature type="compositionally biased region" description="Polar residues" evidence="6">
    <location>
        <begin position="450"/>
        <end position="471"/>
    </location>
</feature>
<feature type="region of interest" description="Disordered" evidence="6">
    <location>
        <begin position="756"/>
        <end position="791"/>
    </location>
</feature>
<feature type="compositionally biased region" description="Polar residues" evidence="6">
    <location>
        <begin position="829"/>
        <end position="855"/>
    </location>
</feature>
<keyword evidence="7" id="KW-0648">Protein biosynthesis</keyword>
<dbReference type="InterPro" id="IPR007900">
    <property type="entry name" value="TAF4_C"/>
</dbReference>
<dbReference type="OrthoDB" id="21060at2759"/>
<evidence type="ECO:0000313" key="7">
    <source>
        <dbReference type="EMBL" id="KAE9586207.1"/>
    </source>
</evidence>
<dbReference type="Proteomes" id="UP000447434">
    <property type="component" value="Chromosome 24"/>
</dbReference>
<feature type="compositionally biased region" description="Basic and acidic residues" evidence="6">
    <location>
        <begin position="768"/>
        <end position="791"/>
    </location>
</feature>
<dbReference type="GO" id="GO:0003743">
    <property type="term" value="F:translation initiation factor activity"/>
    <property type="evidence" value="ECO:0007669"/>
    <property type="project" value="UniProtKB-KW"/>
</dbReference>
<evidence type="ECO:0000256" key="5">
    <source>
        <dbReference type="ARBA" id="ARBA00023242"/>
    </source>
</evidence>
<feature type="compositionally biased region" description="Polar residues" evidence="6">
    <location>
        <begin position="332"/>
        <end position="350"/>
    </location>
</feature>
<feature type="region of interest" description="Disordered" evidence="6">
    <location>
        <begin position="34"/>
        <end position="98"/>
    </location>
</feature>
<feature type="region of interest" description="Disordered" evidence="6">
    <location>
        <begin position="302"/>
        <end position="471"/>
    </location>
</feature>
<dbReference type="Pfam" id="PF12174">
    <property type="entry name" value="RST"/>
    <property type="match status" value="1"/>
</dbReference>
<name>A0A6A4NHX5_LUPAL</name>
<feature type="region of interest" description="Disordered" evidence="6">
    <location>
        <begin position="550"/>
        <end position="613"/>
    </location>
</feature>
<dbReference type="GO" id="GO:0005669">
    <property type="term" value="C:transcription factor TFIID complex"/>
    <property type="evidence" value="ECO:0007669"/>
    <property type="project" value="InterPro"/>
</dbReference>
<feature type="region of interest" description="Disordered" evidence="6">
    <location>
        <begin position="817"/>
        <end position="879"/>
    </location>
</feature>
<accession>A0A6A4NHX5</accession>
<feature type="region of interest" description="Disordered" evidence="6">
    <location>
        <begin position="166"/>
        <end position="191"/>
    </location>
</feature>
<feature type="compositionally biased region" description="Low complexity" evidence="6">
    <location>
        <begin position="387"/>
        <end position="397"/>
    </location>
</feature>
<evidence type="ECO:0000256" key="3">
    <source>
        <dbReference type="ARBA" id="ARBA00023015"/>
    </source>
</evidence>
<dbReference type="InterPro" id="IPR045144">
    <property type="entry name" value="TAF4"/>
</dbReference>